<evidence type="ECO:0000256" key="11">
    <source>
        <dbReference type="ARBA" id="ARBA00022694"/>
    </source>
</evidence>
<proteinExistence type="inferred from homology"/>
<sequence length="228" mass="25020">MMVIQIVTLFPEMFSGPLTTSMMKRAQSKGLVDIRTIPLRWFGIGPHKTTDDYPFGGGIGMLLRADVVVPAVEWAQAHHAAPAHVIITSAQGEKFDQSMAERFSHLDHLIIVAGHYEGIDERAISLLNAQEVSIGDVILTGGEIPAMVMVDAVTRLLPGVLGADEGTVHESFGDSGGLEGPQYTRPRTYRGIEVPPVLLSGDHARIAQWQKEQAQLRTRLRRPDLLQR</sequence>
<keyword evidence="8 15" id="KW-0489">Methyltransferase</keyword>
<dbReference type="SUPFAM" id="SSF75217">
    <property type="entry name" value="alpha/beta knot"/>
    <property type="match status" value="1"/>
</dbReference>
<protein>
    <recommendedName>
        <fullName evidence="6 15">tRNA (guanine-N(1)-)-methyltransferase</fullName>
        <ecNumber evidence="5 15">2.1.1.228</ecNumber>
    </recommendedName>
    <alternativeName>
        <fullName evidence="12 15">M1G-methyltransferase</fullName>
    </alternativeName>
    <alternativeName>
        <fullName evidence="13 15">tRNA [GM37] methyltransferase</fullName>
    </alternativeName>
</protein>
<reference evidence="20" key="1">
    <citation type="submission" date="2017-04" db="EMBL/GenBank/DDBJ databases">
        <authorList>
            <person name="Varghese N."/>
            <person name="Submissions S."/>
        </authorList>
    </citation>
    <scope>NUCLEOTIDE SEQUENCE [LARGE SCALE GENOMIC DNA]</scope>
    <source>
        <strain evidence="20">DSM 9293</strain>
    </source>
</reference>
<evidence type="ECO:0000256" key="1">
    <source>
        <dbReference type="ARBA" id="ARBA00002634"/>
    </source>
</evidence>
<dbReference type="GO" id="GO:0052906">
    <property type="term" value="F:tRNA (guanine(37)-N1)-methyltransferase activity"/>
    <property type="evidence" value="ECO:0007669"/>
    <property type="project" value="UniProtKB-UniRule"/>
</dbReference>
<dbReference type="PANTHER" id="PTHR46417">
    <property type="entry name" value="TRNA (GUANINE-N(1)-)-METHYLTRANSFERASE"/>
    <property type="match status" value="1"/>
</dbReference>
<dbReference type="PIRSF" id="PIRSF000386">
    <property type="entry name" value="tRNA_mtase"/>
    <property type="match status" value="1"/>
</dbReference>
<dbReference type="GO" id="GO:0002939">
    <property type="term" value="P:tRNA N1-guanine methylation"/>
    <property type="evidence" value="ECO:0007669"/>
    <property type="project" value="TreeGrafter"/>
</dbReference>
<comment type="caution">
    <text evidence="15">Lacks conserved residue(s) required for the propagation of feature annotation.</text>
</comment>
<evidence type="ECO:0000256" key="6">
    <source>
        <dbReference type="ARBA" id="ARBA00014679"/>
    </source>
</evidence>
<evidence type="ECO:0000256" key="8">
    <source>
        <dbReference type="ARBA" id="ARBA00022603"/>
    </source>
</evidence>
<evidence type="ECO:0000256" key="16">
    <source>
        <dbReference type="PIRSR" id="PIRSR000386-1"/>
    </source>
</evidence>
<dbReference type="CDD" id="cd18080">
    <property type="entry name" value="TrmD-like"/>
    <property type="match status" value="1"/>
</dbReference>
<evidence type="ECO:0000256" key="9">
    <source>
        <dbReference type="ARBA" id="ARBA00022679"/>
    </source>
</evidence>
<keyword evidence="7 15" id="KW-0963">Cytoplasm</keyword>
<keyword evidence="9 15" id="KW-0808">Transferase</keyword>
<keyword evidence="10 15" id="KW-0949">S-adenosyl-L-methionine</keyword>
<accession>A0A1W1WM83</accession>
<name>A0A1W1WM83_SULTA</name>
<dbReference type="Proteomes" id="UP000192660">
    <property type="component" value="Unassembled WGS sequence"/>
</dbReference>
<dbReference type="FunFam" id="3.40.1280.10:FF:000001">
    <property type="entry name" value="tRNA (guanine-N(1)-)-methyltransferase"/>
    <property type="match status" value="1"/>
</dbReference>
<dbReference type="Pfam" id="PF01746">
    <property type="entry name" value="tRNA_m1G_MT"/>
    <property type="match status" value="1"/>
</dbReference>
<evidence type="ECO:0000256" key="4">
    <source>
        <dbReference type="ARBA" id="ARBA00011738"/>
    </source>
</evidence>
<dbReference type="InterPro" id="IPR023148">
    <property type="entry name" value="tRNA_m1G_MeTrfase_C_sf"/>
</dbReference>
<evidence type="ECO:0000256" key="5">
    <source>
        <dbReference type="ARBA" id="ARBA00012807"/>
    </source>
</evidence>
<comment type="subunit">
    <text evidence="4 15 17">Homodimer.</text>
</comment>
<dbReference type="Gene3D" id="3.40.1280.10">
    <property type="match status" value="1"/>
</dbReference>
<dbReference type="InterPro" id="IPR002649">
    <property type="entry name" value="tRNA_m1G_MeTrfase_TrmD"/>
</dbReference>
<evidence type="ECO:0000256" key="10">
    <source>
        <dbReference type="ARBA" id="ARBA00022691"/>
    </source>
</evidence>
<dbReference type="NCBIfam" id="TIGR00088">
    <property type="entry name" value="trmD"/>
    <property type="match status" value="1"/>
</dbReference>
<evidence type="ECO:0000313" key="20">
    <source>
        <dbReference type="Proteomes" id="UP000192660"/>
    </source>
</evidence>
<comment type="similarity">
    <text evidence="3 15 17">Belongs to the RNA methyltransferase TrmD family.</text>
</comment>
<dbReference type="GO" id="GO:0005829">
    <property type="term" value="C:cytosol"/>
    <property type="evidence" value="ECO:0007669"/>
    <property type="project" value="TreeGrafter"/>
</dbReference>
<evidence type="ECO:0000256" key="12">
    <source>
        <dbReference type="ARBA" id="ARBA00029736"/>
    </source>
</evidence>
<dbReference type="InterPro" id="IPR029026">
    <property type="entry name" value="tRNA_m1G_MTases_N"/>
</dbReference>
<evidence type="ECO:0000256" key="17">
    <source>
        <dbReference type="RuleBase" id="RU003464"/>
    </source>
</evidence>
<comment type="function">
    <text evidence="1 15 17">Specifically methylates guanosine-37 in various tRNAs.</text>
</comment>
<evidence type="ECO:0000259" key="18">
    <source>
        <dbReference type="Pfam" id="PF01746"/>
    </source>
</evidence>
<dbReference type="Gene3D" id="1.10.1270.20">
    <property type="entry name" value="tRNA(m1g37)methyltransferase, domain 2"/>
    <property type="match status" value="1"/>
</dbReference>
<dbReference type="InterPro" id="IPR016009">
    <property type="entry name" value="tRNA_MeTrfase_TRMD/TRM10"/>
</dbReference>
<comment type="subcellular location">
    <subcellularLocation>
        <location evidence="2 15 17">Cytoplasm</location>
    </subcellularLocation>
</comment>
<feature type="binding site" evidence="15 16">
    <location>
        <position position="114"/>
    </location>
    <ligand>
        <name>S-adenosyl-L-methionine</name>
        <dbReference type="ChEBI" id="CHEBI:59789"/>
    </ligand>
</feature>
<keyword evidence="20" id="KW-1185">Reference proteome</keyword>
<dbReference type="STRING" id="28034.BFX07_07080"/>
<evidence type="ECO:0000256" key="13">
    <source>
        <dbReference type="ARBA" id="ARBA00033392"/>
    </source>
</evidence>
<organism evidence="19 20">
    <name type="scientific">Sulfobacillus thermosulfidooxidans (strain DSM 9293 / VKM B-1269 / AT-1)</name>
    <dbReference type="NCBI Taxonomy" id="929705"/>
    <lineage>
        <taxon>Bacteria</taxon>
        <taxon>Bacillati</taxon>
        <taxon>Bacillota</taxon>
        <taxon>Clostridia</taxon>
        <taxon>Eubacteriales</taxon>
        <taxon>Clostridiales Family XVII. Incertae Sedis</taxon>
        <taxon>Sulfobacillus</taxon>
    </lineage>
</organism>
<dbReference type="InterPro" id="IPR029028">
    <property type="entry name" value="Alpha/beta_knot_MTases"/>
</dbReference>
<dbReference type="EC" id="2.1.1.228" evidence="5 15"/>
<feature type="domain" description="tRNA methyltransferase TRMD/TRM10-type" evidence="18">
    <location>
        <begin position="2"/>
        <end position="227"/>
    </location>
</feature>
<dbReference type="RefSeq" id="WP_020374723.1">
    <property type="nucleotide sequence ID" value="NZ_FWWY01000001.1"/>
</dbReference>
<dbReference type="HAMAP" id="MF_00605">
    <property type="entry name" value="TrmD"/>
    <property type="match status" value="1"/>
</dbReference>
<evidence type="ECO:0000256" key="7">
    <source>
        <dbReference type="ARBA" id="ARBA00022490"/>
    </source>
</evidence>
<evidence type="ECO:0000256" key="14">
    <source>
        <dbReference type="ARBA" id="ARBA00047783"/>
    </source>
</evidence>
<evidence type="ECO:0000256" key="15">
    <source>
        <dbReference type="HAMAP-Rule" id="MF_00605"/>
    </source>
</evidence>
<evidence type="ECO:0000313" key="19">
    <source>
        <dbReference type="EMBL" id="SMC07366.1"/>
    </source>
</evidence>
<gene>
    <name evidence="15" type="primary">trmD</name>
    <name evidence="19" type="ORF">SAMN00768000_3349</name>
</gene>
<comment type="catalytic activity">
    <reaction evidence="14 15 17">
        <text>guanosine(37) in tRNA + S-adenosyl-L-methionine = N(1)-methylguanosine(37) in tRNA + S-adenosyl-L-homocysteine + H(+)</text>
        <dbReference type="Rhea" id="RHEA:36899"/>
        <dbReference type="Rhea" id="RHEA-COMP:10145"/>
        <dbReference type="Rhea" id="RHEA-COMP:10147"/>
        <dbReference type="ChEBI" id="CHEBI:15378"/>
        <dbReference type="ChEBI" id="CHEBI:57856"/>
        <dbReference type="ChEBI" id="CHEBI:59789"/>
        <dbReference type="ChEBI" id="CHEBI:73542"/>
        <dbReference type="ChEBI" id="CHEBI:74269"/>
        <dbReference type="EC" id="2.1.1.228"/>
    </reaction>
</comment>
<evidence type="ECO:0000256" key="3">
    <source>
        <dbReference type="ARBA" id="ARBA00007630"/>
    </source>
</evidence>
<evidence type="ECO:0000256" key="2">
    <source>
        <dbReference type="ARBA" id="ARBA00004496"/>
    </source>
</evidence>
<dbReference type="EMBL" id="FWWY01000001">
    <property type="protein sequence ID" value="SMC07366.1"/>
    <property type="molecule type" value="Genomic_DNA"/>
</dbReference>
<dbReference type="PANTHER" id="PTHR46417:SF1">
    <property type="entry name" value="TRNA (GUANINE-N(1)-)-METHYLTRANSFERASE"/>
    <property type="match status" value="1"/>
</dbReference>
<keyword evidence="11 15" id="KW-0819">tRNA processing</keyword>
<dbReference type="NCBIfam" id="NF000648">
    <property type="entry name" value="PRK00026.1"/>
    <property type="match status" value="1"/>
</dbReference>
<dbReference type="AlphaFoldDB" id="A0A1W1WM83"/>